<dbReference type="AlphaFoldDB" id="B3JKE2"/>
<dbReference type="HOGENOM" id="CLU_2767169_0_0_10"/>
<reference evidence="2 3" key="1">
    <citation type="submission" date="2008-04" db="EMBL/GenBank/DDBJ databases">
        <title>Draft genome sequence of Bacteroides coprocola (DSM 17136).</title>
        <authorList>
            <person name="Sudarsanam P."/>
            <person name="Ley R."/>
            <person name="Guruge J."/>
            <person name="Turnbaugh P.J."/>
            <person name="Mahowald M."/>
            <person name="Liep D."/>
            <person name="Gordon J."/>
        </authorList>
    </citation>
    <scope>NUCLEOTIDE SEQUENCE [LARGE SCALE GENOMIC DNA]</scope>
    <source>
        <strain evidence="2 3">DSM 17136</strain>
    </source>
</reference>
<protein>
    <submittedName>
        <fullName evidence="2">Uncharacterized protein</fullName>
    </submittedName>
</protein>
<keyword evidence="1" id="KW-1133">Transmembrane helix</keyword>
<evidence type="ECO:0000313" key="3">
    <source>
        <dbReference type="Proteomes" id="UP000003146"/>
    </source>
</evidence>
<evidence type="ECO:0000256" key="1">
    <source>
        <dbReference type="SAM" id="Phobius"/>
    </source>
</evidence>
<dbReference type="EMBL" id="ABIY02000094">
    <property type="protein sequence ID" value="EDV00578.1"/>
    <property type="molecule type" value="Genomic_DNA"/>
</dbReference>
<reference evidence="2 3" key="2">
    <citation type="submission" date="2008-04" db="EMBL/GenBank/DDBJ databases">
        <authorList>
            <person name="Fulton L."/>
            <person name="Clifton S."/>
            <person name="Fulton B."/>
            <person name="Xu J."/>
            <person name="Minx P."/>
            <person name="Pepin K.H."/>
            <person name="Johnson M."/>
            <person name="Thiruvilangam P."/>
            <person name="Bhonagiri V."/>
            <person name="Nash W.E."/>
            <person name="Mardis E.R."/>
            <person name="Wilson R.K."/>
        </authorList>
    </citation>
    <scope>NUCLEOTIDE SEQUENCE [LARGE SCALE GENOMIC DNA]</scope>
    <source>
        <strain evidence="2 3">DSM 17136</strain>
    </source>
</reference>
<gene>
    <name evidence="2" type="ORF">BACCOP_02370</name>
</gene>
<organism evidence="2 3">
    <name type="scientific">Phocaeicola coprocola DSM 17136</name>
    <dbReference type="NCBI Taxonomy" id="470145"/>
    <lineage>
        <taxon>Bacteria</taxon>
        <taxon>Pseudomonadati</taxon>
        <taxon>Bacteroidota</taxon>
        <taxon>Bacteroidia</taxon>
        <taxon>Bacteroidales</taxon>
        <taxon>Bacteroidaceae</taxon>
        <taxon>Phocaeicola</taxon>
    </lineage>
</organism>
<proteinExistence type="predicted"/>
<feature type="transmembrane region" description="Helical" evidence="1">
    <location>
        <begin position="18"/>
        <end position="38"/>
    </location>
</feature>
<name>B3JKE2_9BACT</name>
<evidence type="ECO:0000313" key="2">
    <source>
        <dbReference type="EMBL" id="EDV00578.1"/>
    </source>
</evidence>
<keyword evidence="1" id="KW-0472">Membrane</keyword>
<comment type="caution">
    <text evidence="2">The sequence shown here is derived from an EMBL/GenBank/DDBJ whole genome shotgun (WGS) entry which is preliminary data.</text>
</comment>
<dbReference type="Proteomes" id="UP000003146">
    <property type="component" value="Unassembled WGS sequence"/>
</dbReference>
<keyword evidence="1" id="KW-0812">Transmembrane</keyword>
<sequence>MCCTNSTYPYIYQTNKYLFHKTNIGTFIFIVFQCLLMITTDNTETSKYTFILTLDDKNTPQIPSYYIRQ</sequence>
<accession>B3JKE2</accession>